<dbReference type="InterPro" id="IPR017186">
    <property type="entry name" value="Lipase_autotranspt_EstA"/>
</dbReference>
<evidence type="ECO:0000256" key="3">
    <source>
        <dbReference type="PIRSR" id="PIRSR037375-1"/>
    </source>
</evidence>
<dbReference type="PROSITE" id="PS51257">
    <property type="entry name" value="PROKAR_LIPOPROTEIN"/>
    <property type="match status" value="1"/>
</dbReference>
<dbReference type="Pfam" id="PF03797">
    <property type="entry name" value="Autotransporter"/>
    <property type="match status" value="1"/>
</dbReference>
<gene>
    <name evidence="6" type="primary">estP</name>
    <name evidence="6" type="ORF">CCOS864_00624</name>
</gene>
<keyword evidence="6" id="KW-0378">Hydrolase</keyword>
<dbReference type="Gene3D" id="2.40.128.130">
    <property type="entry name" value="Autotransporter beta-domain"/>
    <property type="match status" value="1"/>
</dbReference>
<keyword evidence="7" id="KW-1185">Reference proteome</keyword>
<protein>
    <submittedName>
        <fullName evidence="6">Esterase EstP</fullName>
        <ecNumber evidence="6">3.1.1.1</ecNumber>
    </submittedName>
</protein>
<evidence type="ECO:0000313" key="6">
    <source>
        <dbReference type="EMBL" id="SUQ61216.1"/>
    </source>
</evidence>
<evidence type="ECO:0000313" key="7">
    <source>
        <dbReference type="Proteomes" id="UP000255177"/>
    </source>
</evidence>
<feature type="active site" evidence="3">
    <location>
        <position position="308"/>
    </location>
</feature>
<dbReference type="GO" id="GO:0019867">
    <property type="term" value="C:outer membrane"/>
    <property type="evidence" value="ECO:0007669"/>
    <property type="project" value="InterPro"/>
</dbReference>
<dbReference type="Proteomes" id="UP000255177">
    <property type="component" value="Unassembled WGS sequence"/>
</dbReference>
<dbReference type="SMART" id="SM00869">
    <property type="entry name" value="Autotransporter"/>
    <property type="match status" value="1"/>
</dbReference>
<evidence type="ECO:0000256" key="4">
    <source>
        <dbReference type="SAM" id="SignalP"/>
    </source>
</evidence>
<dbReference type="InterPro" id="IPR005546">
    <property type="entry name" value="Autotransporte_beta"/>
</dbReference>
<dbReference type="SUPFAM" id="SSF103515">
    <property type="entry name" value="Autotransporter"/>
    <property type="match status" value="1"/>
</dbReference>
<feature type="active site" evidence="3">
    <location>
        <position position="311"/>
    </location>
</feature>
<dbReference type="InterPro" id="IPR050592">
    <property type="entry name" value="GDSL_lipolytic_enzyme"/>
</dbReference>
<organism evidence="6 7">
    <name type="scientific">Pseudomonas wadenswilerensis</name>
    <dbReference type="NCBI Taxonomy" id="1785161"/>
    <lineage>
        <taxon>Bacteria</taxon>
        <taxon>Pseudomonadati</taxon>
        <taxon>Pseudomonadota</taxon>
        <taxon>Gammaproteobacteria</taxon>
        <taxon>Pseudomonadales</taxon>
        <taxon>Pseudomonadaceae</taxon>
        <taxon>Pseudomonas</taxon>
    </lineage>
</organism>
<feature type="domain" description="Autotransporter" evidence="5">
    <location>
        <begin position="358"/>
        <end position="640"/>
    </location>
</feature>
<dbReference type="InterPro" id="IPR001087">
    <property type="entry name" value="GDSL"/>
</dbReference>
<dbReference type="PIRSF" id="PIRSF037375">
    <property type="entry name" value="Autotrns_EstA"/>
    <property type="match status" value="1"/>
</dbReference>
<dbReference type="SUPFAM" id="SSF52266">
    <property type="entry name" value="SGNH hydrolase"/>
    <property type="match status" value="1"/>
</dbReference>
<feature type="active site" description="Nucleophile" evidence="3">
    <location>
        <position position="38"/>
    </location>
</feature>
<feature type="chain" id="PRO_5016574075" evidence="4">
    <location>
        <begin position="25"/>
        <end position="640"/>
    </location>
</feature>
<dbReference type="NCBIfam" id="TIGR01414">
    <property type="entry name" value="autotrans_barl"/>
    <property type="match status" value="1"/>
</dbReference>
<proteinExistence type="inferred from homology"/>
<dbReference type="CDD" id="cd01847">
    <property type="entry name" value="Triacylglycerol_lipase_like"/>
    <property type="match status" value="1"/>
</dbReference>
<dbReference type="EMBL" id="UIDD01000002">
    <property type="protein sequence ID" value="SUQ61216.1"/>
    <property type="molecule type" value="Genomic_DNA"/>
</dbReference>
<name>A0A380SVD2_9PSED</name>
<evidence type="ECO:0000256" key="1">
    <source>
        <dbReference type="ARBA" id="ARBA00008668"/>
    </source>
</evidence>
<dbReference type="NCBIfam" id="NF041609">
    <property type="entry name" value="esterase_EstP"/>
    <property type="match status" value="1"/>
</dbReference>
<dbReference type="InterPro" id="IPR048099">
    <property type="entry name" value="Esterase_EstP/EstA"/>
</dbReference>
<dbReference type="InterPro" id="IPR036709">
    <property type="entry name" value="Autotransporte_beta_dom_sf"/>
</dbReference>
<dbReference type="AlphaFoldDB" id="A0A380SVD2"/>
<feature type="signal peptide" evidence="4">
    <location>
        <begin position="1"/>
        <end position="24"/>
    </location>
</feature>
<accession>A0A380SVD2</accession>
<dbReference type="EC" id="3.1.1.1" evidence="6"/>
<evidence type="ECO:0000259" key="5">
    <source>
        <dbReference type="PROSITE" id="PS51208"/>
    </source>
</evidence>
<dbReference type="InterPro" id="IPR006315">
    <property type="entry name" value="OM_autotransptr_brl_dom"/>
</dbReference>
<dbReference type="PROSITE" id="PS51208">
    <property type="entry name" value="AUTOTRANSPORTER"/>
    <property type="match status" value="1"/>
</dbReference>
<dbReference type="Gene3D" id="3.40.50.1110">
    <property type="entry name" value="SGNH hydrolase"/>
    <property type="match status" value="1"/>
</dbReference>
<dbReference type="GO" id="GO:0016298">
    <property type="term" value="F:lipase activity"/>
    <property type="evidence" value="ECO:0007669"/>
    <property type="project" value="InterPro"/>
</dbReference>
<reference evidence="7" key="1">
    <citation type="submission" date="2018-07" db="EMBL/GenBank/DDBJ databases">
        <authorList>
            <person name="Blom J."/>
        </authorList>
    </citation>
    <scope>NUCLEOTIDE SEQUENCE [LARGE SCALE GENOMIC DNA]</scope>
    <source>
        <strain evidence="7">CCOS 864</strain>
    </source>
</reference>
<evidence type="ECO:0000256" key="2">
    <source>
        <dbReference type="ARBA" id="ARBA00022729"/>
    </source>
</evidence>
<dbReference type="RefSeq" id="WP_115085044.1">
    <property type="nucleotide sequence ID" value="NZ_CBCSFG010000035.1"/>
</dbReference>
<dbReference type="InterPro" id="IPR008265">
    <property type="entry name" value="Lipase_GDSL_AS"/>
</dbReference>
<sequence>MLKARSLLPCAFSLLALACSSAHAAPSPYSTLIVFGDSLADAGQFPDGNGAPGSTQRFTNRIGPTYGNGEAFGAVSPMLLGAQLGIAPTDLGASTSPVNAALGRPDGNNWAVGGYRTDQILDSITGTSDVIIPPGNPGAGTVLRERPGYLAGGLRADPNALYYLTGGGNDFLQGQITSPASAAAAANRLAASAQALQQGGAQYIMVWLLPDLGLTPAMNGTPMQGPASQLSSLFNQQLVGQLSLIDAQIIPLNVPLLLQEALATPAQFGLASGQNLVGTCFSGNGCVQNATYGINSATPDPSKLLFNDSVHPTTAGQELIADYAFSILSAPWELTLLPEMAHASLRAHQDELRNQWQGHWQPVGQWQAIVAAGGQNLDIDSQRSSASADGHGYNLTLGGSYRLDDAWRIGIATGVYQQKLEAGGQDSDYKLDSYLATAFVQFQQNQWWADAALTGGHLDYSDLKRTFALGVNDRSEKGDTDGELWAFAARLGYDLAAPGSQWSLSPFVSADYARVKVDGYSEKGTRATALSYDDQDRESRRLGLGLQGKYQARPSTLLFAEVAHEHEFEDDRQDLTIHLNSLPGNDFTLTGYTPQSNLNRATLGLSQTLAPGLALRGSYNWRKSDELTQQGINLALSLEF</sequence>
<comment type="similarity">
    <text evidence="1">Belongs to the 'GDSL' lipolytic enzyme family.</text>
</comment>
<dbReference type="InterPro" id="IPR036514">
    <property type="entry name" value="SGNH_hydro_sf"/>
</dbReference>
<dbReference type="Pfam" id="PF00657">
    <property type="entry name" value="Lipase_GDSL"/>
    <property type="match status" value="1"/>
</dbReference>
<dbReference type="PANTHER" id="PTHR45642">
    <property type="entry name" value="GDSL ESTERASE/LIPASE EXL3"/>
    <property type="match status" value="1"/>
</dbReference>
<keyword evidence="2 4" id="KW-0732">Signal</keyword>
<dbReference type="PANTHER" id="PTHR45642:SF139">
    <property type="entry name" value="SGNH HYDROLASE-TYPE ESTERASE DOMAIN-CONTAINING PROTEIN"/>
    <property type="match status" value="1"/>
</dbReference>
<dbReference type="GO" id="GO:0006629">
    <property type="term" value="P:lipid metabolic process"/>
    <property type="evidence" value="ECO:0007669"/>
    <property type="project" value="InterPro"/>
</dbReference>
<dbReference type="PROSITE" id="PS01098">
    <property type="entry name" value="LIPASE_GDSL_SER"/>
    <property type="match status" value="1"/>
</dbReference>
<dbReference type="GO" id="GO:0106435">
    <property type="term" value="F:carboxylesterase activity"/>
    <property type="evidence" value="ECO:0007669"/>
    <property type="project" value="UniProtKB-EC"/>
</dbReference>